<evidence type="ECO:0000313" key="2">
    <source>
        <dbReference type="EMBL" id="ACE92039.1"/>
    </source>
</evidence>
<sequence length="402" mass="44527">MGGIRKRKPSCFRKRAPSLRSGEDGPQRSPADFHSKAQAERLLRLVGLDKQDSVHDASFHIVVRGLWYPPMHSWTNVDDYSPLKTAGRWPSSRGCSVLKTEVGMVAFEHRTSRPTVDKNVNPSLHQCIGPCWPPQARAAASGRNKPQSQGDSMTEEIPVFDRRDILLPIVESADEWAPARTGIRSSGFSIHLPNDGPDLEWRQAAQTARLTSNTFRGQHANDNEDWPLAKLLRTERNVLCLTLAERYRALHDAATMPTQLVGREATDLFLVHREDENGKTKGVKVVNGRKANLDMPAKRIVMAGADGKRSAVPVPKKWNGDEPIIAAIDASLELAILRARLAYVPKILDAFEWAVCDGLTLEAIGRRLGAGSKGAKGEARARIFDGFEIVDRFWSGRRRAAA</sequence>
<dbReference type="AlphaFoldDB" id="B3PUF8"/>
<feature type="compositionally biased region" description="Basic residues" evidence="1">
    <location>
        <begin position="1"/>
        <end position="17"/>
    </location>
</feature>
<dbReference type="eggNOG" id="ENOG5030Z2Q">
    <property type="taxonomic scope" value="Bacteria"/>
</dbReference>
<feature type="region of interest" description="Disordered" evidence="1">
    <location>
        <begin position="1"/>
        <end position="34"/>
    </location>
</feature>
<protein>
    <submittedName>
        <fullName evidence="2">Uncharacterized protein</fullName>
    </submittedName>
</protein>
<dbReference type="HOGENOM" id="CLU_684904_0_0_5"/>
<dbReference type="Proteomes" id="UP000008817">
    <property type="component" value="Chromosome"/>
</dbReference>
<dbReference type="EMBL" id="CP001074">
    <property type="protein sequence ID" value="ACE92039.1"/>
    <property type="molecule type" value="Genomic_DNA"/>
</dbReference>
<name>B3PUF8_RHIE6</name>
<organism evidence="2 3">
    <name type="scientific">Rhizobium etli (strain CIAT 652)</name>
    <dbReference type="NCBI Taxonomy" id="491916"/>
    <lineage>
        <taxon>Bacteria</taxon>
        <taxon>Pseudomonadati</taxon>
        <taxon>Pseudomonadota</taxon>
        <taxon>Alphaproteobacteria</taxon>
        <taxon>Hyphomicrobiales</taxon>
        <taxon>Rhizobiaceae</taxon>
        <taxon>Rhizobium/Agrobacterium group</taxon>
        <taxon>Rhizobium</taxon>
    </lineage>
</organism>
<gene>
    <name evidence="2" type="ordered locus">RHECIAT_CH0003091</name>
</gene>
<feature type="compositionally biased region" description="Basic and acidic residues" evidence="1">
    <location>
        <begin position="21"/>
        <end position="34"/>
    </location>
</feature>
<evidence type="ECO:0000313" key="3">
    <source>
        <dbReference type="Proteomes" id="UP000008817"/>
    </source>
</evidence>
<evidence type="ECO:0000256" key="1">
    <source>
        <dbReference type="SAM" id="MobiDB-lite"/>
    </source>
</evidence>
<reference evidence="2 3" key="1">
    <citation type="submission" date="2008-04" db="EMBL/GenBank/DDBJ databases">
        <title>Genome diversity and DNA divergence of Rhizobium etli.</title>
        <authorList>
            <person name="Gonzalez V."/>
            <person name="Acosta J.L."/>
            <person name="Santamaria R.I."/>
            <person name="Bustos P."/>
            <person name="Hernandez-Gonzalez I.L."/>
            <person name="Fernandez J.L."/>
            <person name="Diaz R."/>
            <person name="Flores M."/>
            <person name="Mora J."/>
            <person name="Palacios R."/>
            <person name="Davila G."/>
        </authorList>
    </citation>
    <scope>NUCLEOTIDE SEQUENCE [LARGE SCALE GENOMIC DNA]</scope>
    <source>
        <strain evidence="2 3">CIAT 652</strain>
    </source>
</reference>
<accession>B3PUF8</accession>
<feature type="region of interest" description="Disordered" evidence="1">
    <location>
        <begin position="135"/>
        <end position="154"/>
    </location>
</feature>
<proteinExistence type="predicted"/>
<dbReference type="KEGG" id="rec:RHECIAT_CH0003091"/>